<reference evidence="1" key="1">
    <citation type="submission" date="2020-03" db="EMBL/GenBank/DDBJ databases">
        <title>The deep terrestrial virosphere.</title>
        <authorList>
            <person name="Holmfeldt K."/>
            <person name="Nilsson E."/>
            <person name="Simone D."/>
            <person name="Lopez-Fernandez M."/>
            <person name="Wu X."/>
            <person name="de Brujin I."/>
            <person name="Lundin D."/>
            <person name="Andersson A."/>
            <person name="Bertilsson S."/>
            <person name="Dopson M."/>
        </authorList>
    </citation>
    <scope>NUCLEOTIDE SEQUENCE</scope>
    <source>
        <strain evidence="1">MM415B01611</strain>
    </source>
</reference>
<sequence>MPREMPSNLNALSREAAVTEKSTRTCDGCNDDWDDVRDYRARFNGGDWETVAHCCECHALAKINWNGCTDAIEEL</sequence>
<gene>
    <name evidence="1" type="ORF">MM415B01611_0009</name>
</gene>
<dbReference type="AlphaFoldDB" id="A0A6M3IJF4"/>
<accession>A0A6M3IJF4</accession>
<protein>
    <submittedName>
        <fullName evidence="1">Uncharacterized protein</fullName>
    </submittedName>
</protein>
<organism evidence="1">
    <name type="scientific">viral metagenome</name>
    <dbReference type="NCBI Taxonomy" id="1070528"/>
    <lineage>
        <taxon>unclassified sequences</taxon>
        <taxon>metagenomes</taxon>
        <taxon>organismal metagenomes</taxon>
    </lineage>
</organism>
<evidence type="ECO:0000313" key="1">
    <source>
        <dbReference type="EMBL" id="QJA57646.1"/>
    </source>
</evidence>
<dbReference type="EMBL" id="MT141285">
    <property type="protein sequence ID" value="QJA57646.1"/>
    <property type="molecule type" value="Genomic_DNA"/>
</dbReference>
<proteinExistence type="predicted"/>
<name>A0A6M3IJF4_9ZZZZ</name>